<dbReference type="EMBL" id="CM023483">
    <property type="protein sequence ID" value="KAH6935048.1"/>
    <property type="molecule type" value="Genomic_DNA"/>
</dbReference>
<accession>A0ACB7SK11</accession>
<organism evidence="1 2">
    <name type="scientific">Hyalomma asiaticum</name>
    <name type="common">Tick</name>
    <dbReference type="NCBI Taxonomy" id="266040"/>
    <lineage>
        <taxon>Eukaryota</taxon>
        <taxon>Metazoa</taxon>
        <taxon>Ecdysozoa</taxon>
        <taxon>Arthropoda</taxon>
        <taxon>Chelicerata</taxon>
        <taxon>Arachnida</taxon>
        <taxon>Acari</taxon>
        <taxon>Parasitiformes</taxon>
        <taxon>Ixodida</taxon>
        <taxon>Ixodoidea</taxon>
        <taxon>Ixodidae</taxon>
        <taxon>Hyalomminae</taxon>
        <taxon>Hyalomma</taxon>
    </lineage>
</organism>
<keyword evidence="2" id="KW-1185">Reference proteome</keyword>
<comment type="caution">
    <text evidence="1">The sequence shown here is derived from an EMBL/GenBank/DDBJ whole genome shotgun (WGS) entry which is preliminary data.</text>
</comment>
<evidence type="ECO:0000313" key="1">
    <source>
        <dbReference type="EMBL" id="KAH6935048.1"/>
    </source>
</evidence>
<proteinExistence type="predicted"/>
<dbReference type="Proteomes" id="UP000821845">
    <property type="component" value="Chromosome 3"/>
</dbReference>
<reference evidence="1" key="1">
    <citation type="submission" date="2020-05" db="EMBL/GenBank/DDBJ databases">
        <title>Large-scale comparative analyses of tick genomes elucidate their genetic diversity and vector capacities.</title>
        <authorList>
            <person name="Jia N."/>
            <person name="Wang J."/>
            <person name="Shi W."/>
            <person name="Du L."/>
            <person name="Sun Y."/>
            <person name="Zhan W."/>
            <person name="Jiang J."/>
            <person name="Wang Q."/>
            <person name="Zhang B."/>
            <person name="Ji P."/>
            <person name="Sakyi L.B."/>
            <person name="Cui X."/>
            <person name="Yuan T."/>
            <person name="Jiang B."/>
            <person name="Yang W."/>
            <person name="Lam T.T.-Y."/>
            <person name="Chang Q."/>
            <person name="Ding S."/>
            <person name="Wang X."/>
            <person name="Zhu J."/>
            <person name="Ruan X."/>
            <person name="Zhao L."/>
            <person name="Wei J."/>
            <person name="Que T."/>
            <person name="Du C."/>
            <person name="Cheng J."/>
            <person name="Dai P."/>
            <person name="Han X."/>
            <person name="Huang E."/>
            <person name="Gao Y."/>
            <person name="Liu J."/>
            <person name="Shao H."/>
            <person name="Ye R."/>
            <person name="Li L."/>
            <person name="Wei W."/>
            <person name="Wang X."/>
            <person name="Wang C."/>
            <person name="Yang T."/>
            <person name="Huo Q."/>
            <person name="Li W."/>
            <person name="Guo W."/>
            <person name="Chen H."/>
            <person name="Zhou L."/>
            <person name="Ni X."/>
            <person name="Tian J."/>
            <person name="Zhou Y."/>
            <person name="Sheng Y."/>
            <person name="Liu T."/>
            <person name="Pan Y."/>
            <person name="Xia L."/>
            <person name="Li J."/>
            <person name="Zhao F."/>
            <person name="Cao W."/>
        </authorList>
    </citation>
    <scope>NUCLEOTIDE SEQUENCE</scope>
    <source>
        <strain evidence="1">Hyas-2018</strain>
    </source>
</reference>
<sequence>MPERSLIRPDIGDALCWSYSGRALVDSRFTSRAAVARQPSLIKASYLLARKEERRAYVVVARKKARAKWGFGFSPSCGGRIPPLSDDGSKARVRPATTATVRAADRQPRTHTCFAKASLHLA</sequence>
<protein>
    <submittedName>
        <fullName evidence="1">Uncharacterized protein</fullName>
    </submittedName>
</protein>
<evidence type="ECO:0000313" key="2">
    <source>
        <dbReference type="Proteomes" id="UP000821845"/>
    </source>
</evidence>
<gene>
    <name evidence="1" type="ORF">HPB50_003133</name>
</gene>
<name>A0ACB7SK11_HYAAI</name>